<reference evidence="2 3" key="1">
    <citation type="submission" date="2016-06" db="EMBL/GenBank/DDBJ databases">
        <authorList>
            <person name="Kjaerup R.B."/>
            <person name="Dalgaard T.S."/>
            <person name="Juul-Madsen H.R."/>
        </authorList>
    </citation>
    <scope>NUCLEOTIDE SEQUENCE [LARGE SCALE GENOMIC DNA]</scope>
</reference>
<evidence type="ECO:0000313" key="2">
    <source>
        <dbReference type="EMBL" id="SMQ48485.1"/>
    </source>
</evidence>
<dbReference type="Proteomes" id="UP000215127">
    <property type="component" value="Chromosome 3"/>
</dbReference>
<evidence type="ECO:0000313" key="3">
    <source>
        <dbReference type="Proteomes" id="UP000215127"/>
    </source>
</evidence>
<sequence length="100" mass="10784">MSPPKLSDRPPGPVPPSVVLRLLSHAHAQAVRSTEEAIARGLPESRRQELFDHLLDEMLDIAEQALGLPSSKTPTTSKHQEKREQDKDSSGGEDGAPGKA</sequence>
<evidence type="ECO:0000256" key="1">
    <source>
        <dbReference type="SAM" id="MobiDB-lite"/>
    </source>
</evidence>
<feature type="compositionally biased region" description="Basic and acidic residues" evidence="1">
    <location>
        <begin position="78"/>
        <end position="90"/>
    </location>
</feature>
<feature type="region of interest" description="Disordered" evidence="1">
    <location>
        <begin position="65"/>
        <end position="100"/>
    </location>
</feature>
<proteinExistence type="predicted"/>
<dbReference type="EMBL" id="LT853694">
    <property type="protein sequence ID" value="SMQ48485.1"/>
    <property type="molecule type" value="Genomic_DNA"/>
</dbReference>
<gene>
    <name evidence="2" type="ORF">ZT3D7_G3634</name>
</gene>
<keyword evidence="3" id="KW-1185">Reference proteome</keyword>
<dbReference type="AlphaFoldDB" id="A0A1X7RM33"/>
<accession>A0A1X7RM33</accession>
<name>A0A1X7RM33_ZYMT9</name>
<organism evidence="2 3">
    <name type="scientific">Zymoseptoria tritici (strain ST99CH_3D7)</name>
    <dbReference type="NCBI Taxonomy" id="1276538"/>
    <lineage>
        <taxon>Eukaryota</taxon>
        <taxon>Fungi</taxon>
        <taxon>Dikarya</taxon>
        <taxon>Ascomycota</taxon>
        <taxon>Pezizomycotina</taxon>
        <taxon>Dothideomycetes</taxon>
        <taxon>Dothideomycetidae</taxon>
        <taxon>Mycosphaerellales</taxon>
        <taxon>Mycosphaerellaceae</taxon>
        <taxon>Zymoseptoria</taxon>
    </lineage>
</organism>
<protein>
    <submittedName>
        <fullName evidence="2">Uncharacterized protein</fullName>
    </submittedName>
</protein>